<sequence>MVKCAACAKFMAAKGGETCAKCSKGLVPVGVAAGKQASPTGHLLDSHDIVAEIRAQFDGMKAEMLLEFQSFKEELRGLRTEVLQLKSDMAGIRTDMICCISKVTVLEARTAEMEMYLTESDIGTTGELEQAVSELKMACNDREQESLHNEVEITGIPEHRGENLLHLIPLLAEKTGVPFQEHDIDSIDRLGAPMQEHSVSPVRPRKVVIRFTRRTTRNAFLQKALQRRGLITSAELGLEGPPAPLYFNERLTRLNRQLFAKAREECRHHKWKNCWIKSGRIYLRKEEDSQVCRIRVEKDLSAVFQDPPT</sequence>
<dbReference type="Proteomes" id="UP000037510">
    <property type="component" value="Unassembled WGS sequence"/>
</dbReference>
<accession>A0A0L7LT54</accession>
<name>A0A0L7LT54_OPEBR</name>
<evidence type="ECO:0000259" key="2">
    <source>
        <dbReference type="Pfam" id="PF25298"/>
    </source>
</evidence>
<dbReference type="Pfam" id="PF25298">
    <property type="entry name" value="Baculo_FP_2nd"/>
    <property type="match status" value="1"/>
</dbReference>
<protein>
    <submittedName>
        <fullName evidence="3">Zinc finger DNA binding protein</fullName>
    </submittedName>
</protein>
<organism evidence="3 4">
    <name type="scientific">Operophtera brumata</name>
    <name type="common">Winter moth</name>
    <name type="synonym">Phalaena brumata</name>
    <dbReference type="NCBI Taxonomy" id="104452"/>
    <lineage>
        <taxon>Eukaryota</taxon>
        <taxon>Metazoa</taxon>
        <taxon>Ecdysozoa</taxon>
        <taxon>Arthropoda</taxon>
        <taxon>Hexapoda</taxon>
        <taxon>Insecta</taxon>
        <taxon>Pterygota</taxon>
        <taxon>Neoptera</taxon>
        <taxon>Endopterygota</taxon>
        <taxon>Lepidoptera</taxon>
        <taxon>Glossata</taxon>
        <taxon>Ditrysia</taxon>
        <taxon>Geometroidea</taxon>
        <taxon>Geometridae</taxon>
        <taxon>Larentiinae</taxon>
        <taxon>Operophtera</taxon>
    </lineage>
</organism>
<keyword evidence="1" id="KW-0175">Coiled coil</keyword>
<gene>
    <name evidence="3" type="ORF">OBRU01_01007</name>
</gene>
<reference evidence="3 4" key="1">
    <citation type="journal article" date="2015" name="Genome Biol. Evol.">
        <title>The genome of winter moth (Operophtera brumata) provides a genomic perspective on sexual dimorphism and phenology.</title>
        <authorList>
            <person name="Derks M.F."/>
            <person name="Smit S."/>
            <person name="Salis L."/>
            <person name="Schijlen E."/>
            <person name="Bossers A."/>
            <person name="Mateman C."/>
            <person name="Pijl A.S."/>
            <person name="de Ridder D."/>
            <person name="Groenen M.A."/>
            <person name="Visser M.E."/>
            <person name="Megens H.J."/>
        </authorList>
    </citation>
    <scope>NUCLEOTIDE SEQUENCE [LARGE SCALE GENOMIC DNA]</scope>
    <source>
        <strain evidence="3">WM2013NL</strain>
        <tissue evidence="3">Head and thorax</tissue>
    </source>
</reference>
<keyword evidence="4" id="KW-1185">Reference proteome</keyword>
<evidence type="ECO:0000313" key="4">
    <source>
        <dbReference type="Proteomes" id="UP000037510"/>
    </source>
</evidence>
<feature type="coiled-coil region" evidence="1">
    <location>
        <begin position="61"/>
        <end position="88"/>
    </location>
</feature>
<dbReference type="InterPro" id="IPR057251">
    <property type="entry name" value="FP_C"/>
</dbReference>
<proteinExistence type="predicted"/>
<comment type="caution">
    <text evidence="3">The sequence shown here is derived from an EMBL/GenBank/DDBJ whole genome shotgun (WGS) entry which is preliminary data.</text>
</comment>
<feature type="domain" description="FP protein C-terminal" evidence="2">
    <location>
        <begin position="252"/>
        <end position="301"/>
    </location>
</feature>
<evidence type="ECO:0000313" key="3">
    <source>
        <dbReference type="EMBL" id="KOB78416.1"/>
    </source>
</evidence>
<dbReference type="AlphaFoldDB" id="A0A0L7LT54"/>
<dbReference type="STRING" id="104452.A0A0L7LT54"/>
<evidence type="ECO:0000256" key="1">
    <source>
        <dbReference type="SAM" id="Coils"/>
    </source>
</evidence>
<dbReference type="EMBL" id="JTDY01000181">
    <property type="protein sequence ID" value="KOB78416.1"/>
    <property type="molecule type" value="Genomic_DNA"/>
</dbReference>